<evidence type="ECO:0000256" key="10">
    <source>
        <dbReference type="ARBA" id="ARBA00022827"/>
    </source>
</evidence>
<gene>
    <name evidence="17" type="ORF">G3O08_05865</name>
</gene>
<dbReference type="GO" id="GO:0003919">
    <property type="term" value="F:FMN adenylyltransferase activity"/>
    <property type="evidence" value="ECO:0007669"/>
    <property type="project" value="UniProtKB-UniRule"/>
</dbReference>
<sequence length="317" mass="35640">MKVYRKLSEFKPQAKAIVTVGTFDGVHIGHQKLLSTINDLAKAEDGESVLLTFSPHPRLVLFPEDNDLKLLSTLDERIERLRKSGLDHLIVHPFTIDFSRITAIDYVSEILVNQLGVHKLVIGYDHHFGRNREGNLEYLKKVAPECGFEIVEIPAQEIDDVNVSSTKIRKALVEGKVSLANEYLGYEYGIDGTVVNGNKIGRTMGFPTANIKPLDKYKLVPGSGVYAVLFRIDDVWYKGMANIGTRPTVTNSPKSVIEVNVFNFDGDLYGKKVRVVFVSRLRNEVKFENMAELAKQMENDADNTEMALADRSMDFMD</sequence>
<accession>A0A7K3WQJ1</accession>
<dbReference type="NCBIfam" id="NF004160">
    <property type="entry name" value="PRK05627.1-3"/>
    <property type="match status" value="1"/>
</dbReference>
<evidence type="ECO:0000256" key="2">
    <source>
        <dbReference type="ARBA" id="ARBA00004726"/>
    </source>
</evidence>
<dbReference type="CDD" id="cd02064">
    <property type="entry name" value="FAD_synthetase_N"/>
    <property type="match status" value="1"/>
</dbReference>
<dbReference type="InterPro" id="IPR015865">
    <property type="entry name" value="Riboflavin_kinase_bac/euk"/>
</dbReference>
<dbReference type="UniPathway" id="UPA00276">
    <property type="reaction ID" value="UER00406"/>
</dbReference>
<evidence type="ECO:0000256" key="6">
    <source>
        <dbReference type="ARBA" id="ARBA00022679"/>
    </source>
</evidence>
<dbReference type="NCBIfam" id="NF004162">
    <property type="entry name" value="PRK05627.1-5"/>
    <property type="match status" value="1"/>
</dbReference>
<dbReference type="EC" id="2.7.1.26" evidence="15"/>
<dbReference type="NCBIfam" id="TIGR00083">
    <property type="entry name" value="ribF"/>
    <property type="match status" value="1"/>
</dbReference>
<dbReference type="GO" id="GO:0009398">
    <property type="term" value="P:FMN biosynthetic process"/>
    <property type="evidence" value="ECO:0007669"/>
    <property type="project" value="UniProtKB-UniRule"/>
</dbReference>
<dbReference type="FunFam" id="3.40.50.620:FF:000021">
    <property type="entry name" value="Riboflavin biosynthesis protein"/>
    <property type="match status" value="1"/>
</dbReference>
<feature type="domain" description="Riboflavin kinase" evidence="16">
    <location>
        <begin position="183"/>
        <end position="309"/>
    </location>
</feature>
<dbReference type="Pfam" id="PF06574">
    <property type="entry name" value="FAD_syn"/>
    <property type="match status" value="1"/>
</dbReference>
<evidence type="ECO:0000313" key="18">
    <source>
        <dbReference type="Proteomes" id="UP000486602"/>
    </source>
</evidence>
<comment type="function">
    <text evidence="1">Catalyzes the phosphorylation of riboflavin to FMN followed by the adenylation of FMN to FAD.</text>
</comment>
<dbReference type="Pfam" id="PF01687">
    <property type="entry name" value="Flavokinase"/>
    <property type="match status" value="1"/>
</dbReference>
<protein>
    <recommendedName>
        <fullName evidence="15">Riboflavin biosynthesis protein</fullName>
    </recommendedName>
    <domain>
        <recommendedName>
            <fullName evidence="15">Riboflavin kinase</fullName>
            <ecNumber evidence="15">2.7.1.26</ecNumber>
        </recommendedName>
        <alternativeName>
            <fullName evidence="15">Flavokinase</fullName>
        </alternativeName>
    </domain>
    <domain>
        <recommendedName>
            <fullName evidence="15">FMN adenylyltransferase</fullName>
            <ecNumber evidence="15">2.7.7.2</ecNumber>
        </recommendedName>
        <alternativeName>
            <fullName evidence="15">FAD pyrophosphorylase</fullName>
        </alternativeName>
        <alternativeName>
            <fullName evidence="15">FAD synthase</fullName>
        </alternativeName>
    </domain>
</protein>
<keyword evidence="12" id="KW-0511">Multifunctional enzyme</keyword>
<evidence type="ECO:0000256" key="4">
    <source>
        <dbReference type="ARBA" id="ARBA00022630"/>
    </source>
</evidence>
<evidence type="ECO:0000256" key="1">
    <source>
        <dbReference type="ARBA" id="ARBA00002121"/>
    </source>
</evidence>
<dbReference type="InterPro" id="IPR015864">
    <property type="entry name" value="FAD_synthase"/>
</dbReference>
<dbReference type="GO" id="GO:0006747">
    <property type="term" value="P:FAD biosynthetic process"/>
    <property type="evidence" value="ECO:0007669"/>
    <property type="project" value="UniProtKB-UniRule"/>
</dbReference>
<dbReference type="SUPFAM" id="SSF82114">
    <property type="entry name" value="Riboflavin kinase-like"/>
    <property type="match status" value="1"/>
</dbReference>
<dbReference type="Gene3D" id="3.40.50.620">
    <property type="entry name" value="HUPs"/>
    <property type="match status" value="1"/>
</dbReference>
<dbReference type="Proteomes" id="UP000486602">
    <property type="component" value="Unassembled WGS sequence"/>
</dbReference>
<keyword evidence="7 15" id="KW-0548">Nucleotidyltransferase</keyword>
<evidence type="ECO:0000256" key="8">
    <source>
        <dbReference type="ARBA" id="ARBA00022741"/>
    </source>
</evidence>
<evidence type="ECO:0000256" key="9">
    <source>
        <dbReference type="ARBA" id="ARBA00022777"/>
    </source>
</evidence>
<dbReference type="AlphaFoldDB" id="A0A7K3WQJ1"/>
<keyword evidence="8 15" id="KW-0547">Nucleotide-binding</keyword>
<keyword evidence="5 15" id="KW-0288">FMN</keyword>
<evidence type="ECO:0000259" key="16">
    <source>
        <dbReference type="SMART" id="SM00904"/>
    </source>
</evidence>
<dbReference type="SUPFAM" id="SSF52374">
    <property type="entry name" value="Nucleotidylyl transferase"/>
    <property type="match status" value="1"/>
</dbReference>
<keyword evidence="6 15" id="KW-0808">Transferase</keyword>
<keyword evidence="4 15" id="KW-0285">Flavoprotein</keyword>
<comment type="pathway">
    <text evidence="2 15">Cofactor biosynthesis; FAD biosynthesis; FAD from FMN: step 1/1.</text>
</comment>
<evidence type="ECO:0000256" key="14">
    <source>
        <dbReference type="ARBA" id="ARBA00049494"/>
    </source>
</evidence>
<dbReference type="InterPro" id="IPR023468">
    <property type="entry name" value="Riboflavin_kinase"/>
</dbReference>
<dbReference type="NCBIfam" id="TIGR00125">
    <property type="entry name" value="cyt_tran_rel"/>
    <property type="match status" value="1"/>
</dbReference>
<dbReference type="EC" id="2.7.7.2" evidence="15"/>
<dbReference type="GO" id="GO:0005524">
    <property type="term" value="F:ATP binding"/>
    <property type="evidence" value="ECO:0007669"/>
    <property type="project" value="UniProtKB-UniRule"/>
</dbReference>
<dbReference type="RefSeq" id="WP_163283827.1">
    <property type="nucleotide sequence ID" value="NZ_JAAGVY010000007.1"/>
</dbReference>
<comment type="catalytic activity">
    <reaction evidence="14 15">
        <text>FMN + ATP + H(+) = FAD + diphosphate</text>
        <dbReference type="Rhea" id="RHEA:17237"/>
        <dbReference type="ChEBI" id="CHEBI:15378"/>
        <dbReference type="ChEBI" id="CHEBI:30616"/>
        <dbReference type="ChEBI" id="CHEBI:33019"/>
        <dbReference type="ChEBI" id="CHEBI:57692"/>
        <dbReference type="ChEBI" id="CHEBI:58210"/>
        <dbReference type="EC" id="2.7.7.2"/>
    </reaction>
</comment>
<name>A0A7K3WQJ1_9FLAO</name>
<evidence type="ECO:0000256" key="15">
    <source>
        <dbReference type="PIRNR" id="PIRNR004491"/>
    </source>
</evidence>
<dbReference type="UniPathway" id="UPA00277">
    <property type="reaction ID" value="UER00407"/>
</dbReference>
<evidence type="ECO:0000313" key="17">
    <source>
        <dbReference type="EMBL" id="NEN23025.1"/>
    </source>
</evidence>
<dbReference type="PANTHER" id="PTHR22749">
    <property type="entry name" value="RIBOFLAVIN KINASE/FMN ADENYLYLTRANSFERASE"/>
    <property type="match status" value="1"/>
</dbReference>
<comment type="catalytic activity">
    <reaction evidence="13 15">
        <text>riboflavin + ATP = FMN + ADP + H(+)</text>
        <dbReference type="Rhea" id="RHEA:14357"/>
        <dbReference type="ChEBI" id="CHEBI:15378"/>
        <dbReference type="ChEBI" id="CHEBI:30616"/>
        <dbReference type="ChEBI" id="CHEBI:57986"/>
        <dbReference type="ChEBI" id="CHEBI:58210"/>
        <dbReference type="ChEBI" id="CHEBI:456216"/>
        <dbReference type="EC" id="2.7.1.26"/>
    </reaction>
</comment>
<evidence type="ECO:0000256" key="12">
    <source>
        <dbReference type="ARBA" id="ARBA00023268"/>
    </source>
</evidence>
<comment type="caution">
    <text evidence="17">The sequence shown here is derived from an EMBL/GenBank/DDBJ whole genome shotgun (WGS) entry which is preliminary data.</text>
</comment>
<evidence type="ECO:0000256" key="13">
    <source>
        <dbReference type="ARBA" id="ARBA00047880"/>
    </source>
</evidence>
<dbReference type="GO" id="GO:0009231">
    <property type="term" value="P:riboflavin biosynthetic process"/>
    <property type="evidence" value="ECO:0007669"/>
    <property type="project" value="InterPro"/>
</dbReference>
<evidence type="ECO:0000256" key="11">
    <source>
        <dbReference type="ARBA" id="ARBA00022840"/>
    </source>
</evidence>
<evidence type="ECO:0000256" key="5">
    <source>
        <dbReference type="ARBA" id="ARBA00022643"/>
    </source>
</evidence>
<organism evidence="17 18">
    <name type="scientific">Cryomorpha ignava</name>
    <dbReference type="NCBI Taxonomy" id="101383"/>
    <lineage>
        <taxon>Bacteria</taxon>
        <taxon>Pseudomonadati</taxon>
        <taxon>Bacteroidota</taxon>
        <taxon>Flavobacteriia</taxon>
        <taxon>Flavobacteriales</taxon>
        <taxon>Cryomorphaceae</taxon>
        <taxon>Cryomorpha</taxon>
    </lineage>
</organism>
<dbReference type="SMART" id="SM00904">
    <property type="entry name" value="Flavokinase"/>
    <property type="match status" value="1"/>
</dbReference>
<dbReference type="EMBL" id="JAAGVY010000007">
    <property type="protein sequence ID" value="NEN23025.1"/>
    <property type="molecule type" value="Genomic_DNA"/>
</dbReference>
<dbReference type="InterPro" id="IPR023465">
    <property type="entry name" value="Riboflavin_kinase_dom_sf"/>
</dbReference>
<keyword evidence="18" id="KW-1185">Reference proteome</keyword>
<comment type="pathway">
    <text evidence="3 15">Cofactor biosynthesis; FMN biosynthesis; FMN from riboflavin (ATP route): step 1/1.</text>
</comment>
<evidence type="ECO:0000256" key="7">
    <source>
        <dbReference type="ARBA" id="ARBA00022695"/>
    </source>
</evidence>
<proteinExistence type="inferred from homology"/>
<comment type="similarity">
    <text evidence="15">Belongs to the ribF family.</text>
</comment>
<dbReference type="Gene3D" id="2.40.30.30">
    <property type="entry name" value="Riboflavin kinase-like"/>
    <property type="match status" value="1"/>
</dbReference>
<dbReference type="GO" id="GO:0008531">
    <property type="term" value="F:riboflavin kinase activity"/>
    <property type="evidence" value="ECO:0007669"/>
    <property type="project" value="UniProtKB-UniRule"/>
</dbReference>
<reference evidence="17 18" key="1">
    <citation type="submission" date="2020-02" db="EMBL/GenBank/DDBJ databases">
        <title>Out from the shadows clarifying the taxonomy of the family Cryomorphaceae and related taxa by utilizing the GTDB taxonomic framework.</title>
        <authorList>
            <person name="Bowman J.P."/>
        </authorList>
    </citation>
    <scope>NUCLEOTIDE SEQUENCE [LARGE SCALE GENOMIC DNA]</scope>
    <source>
        <strain evidence="17 18">QSSC 1-22</strain>
    </source>
</reference>
<dbReference type="InterPro" id="IPR002606">
    <property type="entry name" value="Riboflavin_kinase_bac"/>
</dbReference>
<evidence type="ECO:0000256" key="3">
    <source>
        <dbReference type="ARBA" id="ARBA00005201"/>
    </source>
</evidence>
<keyword evidence="9 15" id="KW-0418">Kinase</keyword>
<dbReference type="PIRSF" id="PIRSF004491">
    <property type="entry name" value="FAD_Synth"/>
    <property type="match status" value="1"/>
</dbReference>
<dbReference type="InterPro" id="IPR014729">
    <property type="entry name" value="Rossmann-like_a/b/a_fold"/>
</dbReference>
<dbReference type="InterPro" id="IPR004821">
    <property type="entry name" value="Cyt_trans-like"/>
</dbReference>
<keyword evidence="10 15" id="KW-0274">FAD</keyword>
<keyword evidence="11 15" id="KW-0067">ATP-binding</keyword>
<dbReference type="PANTHER" id="PTHR22749:SF6">
    <property type="entry name" value="RIBOFLAVIN KINASE"/>
    <property type="match status" value="1"/>
</dbReference>